<comment type="caution">
    <text evidence="2">The sequence shown here is derived from an EMBL/GenBank/DDBJ whole genome shotgun (WGS) entry which is preliminary data.</text>
</comment>
<gene>
    <name evidence="2" type="ORF">V7S43_011803</name>
</gene>
<reference evidence="2 3" key="1">
    <citation type="submission" date="2024-09" db="EMBL/GenBank/DDBJ databases">
        <title>Genome sequencing and assembly of Phytophthora oleae, isolate VK10A, causative agent of rot of olive drupes.</title>
        <authorList>
            <person name="Conti Taguali S."/>
            <person name="Riolo M."/>
            <person name="La Spada F."/>
            <person name="Cacciola S.O."/>
            <person name="Dionisio G."/>
        </authorList>
    </citation>
    <scope>NUCLEOTIDE SEQUENCE [LARGE SCALE GENOMIC DNA]</scope>
    <source>
        <strain evidence="2 3">VK10A</strain>
    </source>
</reference>
<organism evidence="2 3">
    <name type="scientific">Phytophthora oleae</name>
    <dbReference type="NCBI Taxonomy" id="2107226"/>
    <lineage>
        <taxon>Eukaryota</taxon>
        <taxon>Sar</taxon>
        <taxon>Stramenopiles</taxon>
        <taxon>Oomycota</taxon>
        <taxon>Peronosporomycetes</taxon>
        <taxon>Peronosporales</taxon>
        <taxon>Peronosporaceae</taxon>
        <taxon>Phytophthora</taxon>
    </lineage>
</organism>
<feature type="region of interest" description="Disordered" evidence="1">
    <location>
        <begin position="47"/>
        <end position="66"/>
    </location>
</feature>
<protein>
    <submittedName>
        <fullName evidence="2">Uncharacterized protein</fullName>
    </submittedName>
</protein>
<proteinExistence type="predicted"/>
<sequence>MTPREVLGSEDRAPDTSDNQVVLPETEAPGPESAPLRHSADVFAAISRAQDSKEADPPEDDQEREPIVPLEFQAERWRRIKAHQSQDPYLAVLTKFLKGDVGDLPPHRVRKLARVAENLILDSRDVLYRLSRATRERPRDNVDELRLVIPRDLHSDLLHYAHEDY</sequence>
<evidence type="ECO:0000313" key="2">
    <source>
        <dbReference type="EMBL" id="KAL3663398.1"/>
    </source>
</evidence>
<feature type="region of interest" description="Disordered" evidence="1">
    <location>
        <begin position="1"/>
        <end position="38"/>
    </location>
</feature>
<dbReference type="Proteomes" id="UP001632037">
    <property type="component" value="Unassembled WGS sequence"/>
</dbReference>
<keyword evidence="3" id="KW-1185">Reference proteome</keyword>
<dbReference type="AlphaFoldDB" id="A0ABD3F9H0"/>
<name>A0ABD3F9H0_9STRA</name>
<dbReference type="EMBL" id="JBIMZQ010000028">
    <property type="protein sequence ID" value="KAL3663398.1"/>
    <property type="molecule type" value="Genomic_DNA"/>
</dbReference>
<evidence type="ECO:0000313" key="3">
    <source>
        <dbReference type="Proteomes" id="UP001632037"/>
    </source>
</evidence>
<accession>A0ABD3F9H0</accession>
<evidence type="ECO:0000256" key="1">
    <source>
        <dbReference type="SAM" id="MobiDB-lite"/>
    </source>
</evidence>